<sequence>MAVDVPVQLTYVVTWREISDGLKMQARHSPVGRWCYRILLGLVALLALVSATNLLLRGFDFVGLAAWKLVLIVFCFMVVARWLMALALLAYARHLGEHRVTVDEDGISVVSDRHTLQIDWKFYGRSVEGRRVFVLLTPDVWGTGVLLLPKRGLADPQDSERLRSLITRHLADA</sequence>
<keyword evidence="1" id="KW-0472">Membrane</keyword>
<dbReference type="Proteomes" id="UP001596208">
    <property type="component" value="Unassembled WGS sequence"/>
</dbReference>
<dbReference type="RefSeq" id="WP_065848056.1">
    <property type="nucleotide sequence ID" value="NZ_JBHSKI010000003.1"/>
</dbReference>
<reference evidence="3" key="1">
    <citation type="journal article" date="2019" name="Int. J. Syst. Evol. Microbiol.">
        <title>The Global Catalogue of Microorganisms (GCM) 10K type strain sequencing project: providing services to taxonomists for standard genome sequencing and annotation.</title>
        <authorList>
            <consortium name="The Broad Institute Genomics Platform"/>
            <consortium name="The Broad Institute Genome Sequencing Center for Infectious Disease"/>
            <person name="Wu L."/>
            <person name="Ma J."/>
        </authorList>
    </citation>
    <scope>NUCLEOTIDE SEQUENCE [LARGE SCALE GENOMIC DNA]</scope>
    <source>
        <strain evidence="3">CGMCC 4.1721</strain>
    </source>
</reference>
<comment type="caution">
    <text evidence="2">The sequence shown here is derived from an EMBL/GenBank/DDBJ whole genome shotgun (WGS) entry which is preliminary data.</text>
</comment>
<evidence type="ECO:0000313" key="3">
    <source>
        <dbReference type="Proteomes" id="UP001596208"/>
    </source>
</evidence>
<accession>A0ABW0B167</accession>
<evidence type="ECO:0000256" key="1">
    <source>
        <dbReference type="SAM" id="Phobius"/>
    </source>
</evidence>
<feature type="transmembrane region" description="Helical" evidence="1">
    <location>
        <begin position="34"/>
        <end position="55"/>
    </location>
</feature>
<name>A0ABW0B167_9ACTN</name>
<gene>
    <name evidence="2" type="ORF">ACFPRK_09700</name>
</gene>
<feature type="transmembrane region" description="Helical" evidence="1">
    <location>
        <begin position="67"/>
        <end position="91"/>
    </location>
</feature>
<dbReference type="EMBL" id="JBHSKI010000003">
    <property type="protein sequence ID" value="MFC5170861.1"/>
    <property type="molecule type" value="Genomic_DNA"/>
</dbReference>
<proteinExistence type="predicted"/>
<keyword evidence="1" id="KW-0812">Transmembrane</keyword>
<keyword evidence="3" id="KW-1185">Reference proteome</keyword>
<organism evidence="2 3">
    <name type="scientific">Streptomyces mutomycini</name>
    <dbReference type="NCBI Taxonomy" id="284036"/>
    <lineage>
        <taxon>Bacteria</taxon>
        <taxon>Bacillati</taxon>
        <taxon>Actinomycetota</taxon>
        <taxon>Actinomycetes</taxon>
        <taxon>Kitasatosporales</taxon>
        <taxon>Streptomycetaceae</taxon>
        <taxon>Streptomyces</taxon>
    </lineage>
</organism>
<keyword evidence="1" id="KW-1133">Transmembrane helix</keyword>
<protein>
    <submittedName>
        <fullName evidence="2">YcxB family protein</fullName>
    </submittedName>
</protein>
<evidence type="ECO:0000313" key="2">
    <source>
        <dbReference type="EMBL" id="MFC5170861.1"/>
    </source>
</evidence>